<evidence type="ECO:0000256" key="1">
    <source>
        <dbReference type="SAM" id="SignalP"/>
    </source>
</evidence>
<evidence type="ECO:0000313" key="2">
    <source>
        <dbReference type="EMBL" id="SLN64785.1"/>
    </source>
</evidence>
<keyword evidence="1" id="KW-0732">Signal</keyword>
<dbReference type="InterPro" id="IPR032347">
    <property type="entry name" value="DUF4864"/>
</dbReference>
<sequence>MRTLAAILTALSLTITLALPAQASQDIRDIIGDQMEDLRRGDFASAFDHASPGIRNYFGSVENFETMLRGGYPMVIGPREYFFLADRPETEQRQVQPVQVEDQGGRLFTLEYFMLRTDTGWKIDAVRLMDVAKPSV</sequence>
<dbReference type="Proteomes" id="UP000193963">
    <property type="component" value="Unassembled WGS sequence"/>
</dbReference>
<keyword evidence="3" id="KW-1185">Reference proteome</keyword>
<organism evidence="2 3">
    <name type="scientific">Pseudooceanicola marinus</name>
    <dbReference type="NCBI Taxonomy" id="396013"/>
    <lineage>
        <taxon>Bacteria</taxon>
        <taxon>Pseudomonadati</taxon>
        <taxon>Pseudomonadota</taxon>
        <taxon>Alphaproteobacteria</taxon>
        <taxon>Rhodobacterales</taxon>
        <taxon>Paracoccaceae</taxon>
        <taxon>Pseudooceanicola</taxon>
    </lineage>
</organism>
<dbReference type="AlphaFoldDB" id="A0A1X6ZXV3"/>
<evidence type="ECO:0008006" key="4">
    <source>
        <dbReference type="Google" id="ProtNLM"/>
    </source>
</evidence>
<name>A0A1X6ZXV3_9RHOB</name>
<dbReference type="OrthoDB" id="9130422at2"/>
<accession>A0A1X6ZXV3</accession>
<dbReference type="EMBL" id="FWFN01000007">
    <property type="protein sequence ID" value="SLN64785.1"/>
    <property type="molecule type" value="Genomic_DNA"/>
</dbReference>
<feature type="chain" id="PRO_5013208232" description="DUF4864 domain-containing protein" evidence="1">
    <location>
        <begin position="24"/>
        <end position="136"/>
    </location>
</feature>
<dbReference type="RefSeq" id="WP_085889338.1">
    <property type="nucleotide sequence ID" value="NZ_FWFN01000007.1"/>
</dbReference>
<proteinExistence type="predicted"/>
<protein>
    <recommendedName>
        <fullName evidence="4">DUF4864 domain-containing protein</fullName>
    </recommendedName>
</protein>
<gene>
    <name evidence="2" type="ORF">PSM7751_03300</name>
</gene>
<dbReference type="Pfam" id="PF16156">
    <property type="entry name" value="DUF4864"/>
    <property type="match status" value="1"/>
</dbReference>
<reference evidence="2 3" key="1">
    <citation type="submission" date="2017-03" db="EMBL/GenBank/DDBJ databases">
        <authorList>
            <person name="Afonso C.L."/>
            <person name="Miller P.J."/>
            <person name="Scott M.A."/>
            <person name="Spackman E."/>
            <person name="Goraichik I."/>
            <person name="Dimitrov K.M."/>
            <person name="Suarez D.L."/>
            <person name="Swayne D.E."/>
        </authorList>
    </citation>
    <scope>NUCLEOTIDE SEQUENCE [LARGE SCALE GENOMIC DNA]</scope>
    <source>
        <strain evidence="2 3">CECT 7751</strain>
    </source>
</reference>
<feature type="signal peptide" evidence="1">
    <location>
        <begin position="1"/>
        <end position="23"/>
    </location>
</feature>
<evidence type="ECO:0000313" key="3">
    <source>
        <dbReference type="Proteomes" id="UP000193963"/>
    </source>
</evidence>